<evidence type="ECO:0000256" key="1">
    <source>
        <dbReference type="ARBA" id="ARBA00008580"/>
    </source>
</evidence>
<keyword evidence="3" id="KW-1277">Toxin-antitoxin system</keyword>
<name>A0AAU7KQ73_9GAMM</name>
<reference evidence="5" key="1">
    <citation type="submission" date="2022-06" db="EMBL/GenBank/DDBJ databases">
        <title>A novel DMS-producing enzyme.</title>
        <authorList>
            <person name="Zhang Y."/>
        </authorList>
    </citation>
    <scope>NUCLEOTIDE SEQUENCE</scope>
    <source>
        <strain evidence="5">H10-59</strain>
    </source>
</reference>
<dbReference type="AlphaFoldDB" id="A0AAU7KQ73"/>
<dbReference type="SUPFAM" id="SSF47598">
    <property type="entry name" value="Ribbon-helix-helix"/>
    <property type="match status" value="1"/>
</dbReference>
<evidence type="ECO:0000313" key="5">
    <source>
        <dbReference type="EMBL" id="XBO73510.1"/>
    </source>
</evidence>
<dbReference type="Gene3D" id="6.10.10.120">
    <property type="entry name" value="Antitoxin ParD1-like"/>
    <property type="match status" value="1"/>
</dbReference>
<dbReference type="NCBIfam" id="TIGR02606">
    <property type="entry name" value="antidote_CC2985"/>
    <property type="match status" value="1"/>
</dbReference>
<dbReference type="InterPro" id="IPR010985">
    <property type="entry name" value="Ribbon_hlx_hlx"/>
</dbReference>
<evidence type="ECO:0000256" key="2">
    <source>
        <dbReference type="ARBA" id="ARBA00017940"/>
    </source>
</evidence>
<dbReference type="InterPro" id="IPR022789">
    <property type="entry name" value="ParD"/>
</dbReference>
<dbReference type="GO" id="GO:0006355">
    <property type="term" value="P:regulation of DNA-templated transcription"/>
    <property type="evidence" value="ECO:0007669"/>
    <property type="project" value="InterPro"/>
</dbReference>
<dbReference type="PANTHER" id="PTHR36582">
    <property type="entry name" value="ANTITOXIN PARD"/>
    <property type="match status" value="1"/>
</dbReference>
<evidence type="ECO:0000256" key="4">
    <source>
        <dbReference type="ARBA" id="ARBA00037106"/>
    </source>
</evidence>
<dbReference type="PANTHER" id="PTHR36582:SF2">
    <property type="entry name" value="ANTITOXIN PARD"/>
    <property type="match status" value="1"/>
</dbReference>
<organism evidence="5">
    <name type="scientific">Halomonas sp. H10-59</name>
    <dbReference type="NCBI Taxonomy" id="2950874"/>
    <lineage>
        <taxon>Bacteria</taxon>
        <taxon>Pseudomonadati</taxon>
        <taxon>Pseudomonadota</taxon>
        <taxon>Gammaproteobacteria</taxon>
        <taxon>Oceanospirillales</taxon>
        <taxon>Halomonadaceae</taxon>
        <taxon>Halomonas</taxon>
    </lineage>
</organism>
<dbReference type="EMBL" id="CP098828">
    <property type="protein sequence ID" value="XBO73510.1"/>
    <property type="molecule type" value="Genomic_DNA"/>
</dbReference>
<dbReference type="RefSeq" id="WP_108133072.1">
    <property type="nucleotide sequence ID" value="NZ_CP098828.1"/>
</dbReference>
<comment type="function">
    <text evidence="4">Antitoxin component of a type II toxin-antitoxin (TA) system. Neutralizes the effect of toxin ParE.</text>
</comment>
<comment type="similarity">
    <text evidence="1">Belongs to the ParD antitoxin family.</text>
</comment>
<proteinExistence type="inferred from homology"/>
<sequence>MPANHARNVALTPELDGFIDELVASGDYANASEVLRAGLRALKERREIALIGSRIGVALEQLDRGEGVTGDPRKVLGSVLEAARTGDAS</sequence>
<dbReference type="Pfam" id="PF03693">
    <property type="entry name" value="ParD_antitoxin"/>
    <property type="match status" value="1"/>
</dbReference>
<evidence type="ECO:0000256" key="3">
    <source>
        <dbReference type="ARBA" id="ARBA00022649"/>
    </source>
</evidence>
<dbReference type="InterPro" id="IPR038296">
    <property type="entry name" value="ParD_sf"/>
</dbReference>
<protein>
    <recommendedName>
        <fullName evidence="2">Antitoxin ParD</fullName>
    </recommendedName>
</protein>
<dbReference type="CDD" id="cd22231">
    <property type="entry name" value="RHH_NikR_HicB-like"/>
    <property type="match status" value="1"/>
</dbReference>
<accession>A0AAU7KQ73</accession>
<gene>
    <name evidence="5" type="ORF">NFG57_11725</name>
</gene>